<feature type="transmembrane region" description="Helical" evidence="2">
    <location>
        <begin position="238"/>
        <end position="259"/>
    </location>
</feature>
<keyword evidence="2" id="KW-1133">Transmembrane helix</keyword>
<feature type="transmembrane region" description="Helical" evidence="2">
    <location>
        <begin position="205"/>
        <end position="226"/>
    </location>
</feature>
<keyword evidence="3" id="KW-0732">Signal</keyword>
<comment type="caution">
    <text evidence="4">The sequence shown here is derived from an EMBL/GenBank/DDBJ whole genome shotgun (WGS) entry which is preliminary data.</text>
</comment>
<dbReference type="Proteomes" id="UP001552299">
    <property type="component" value="Unassembled WGS sequence"/>
</dbReference>
<organism evidence="4 5">
    <name type="scientific">Dendrobium thyrsiflorum</name>
    <name type="common">Pinecone-like raceme dendrobium</name>
    <name type="synonym">Orchid</name>
    <dbReference type="NCBI Taxonomy" id="117978"/>
    <lineage>
        <taxon>Eukaryota</taxon>
        <taxon>Viridiplantae</taxon>
        <taxon>Streptophyta</taxon>
        <taxon>Embryophyta</taxon>
        <taxon>Tracheophyta</taxon>
        <taxon>Spermatophyta</taxon>
        <taxon>Magnoliopsida</taxon>
        <taxon>Liliopsida</taxon>
        <taxon>Asparagales</taxon>
        <taxon>Orchidaceae</taxon>
        <taxon>Epidendroideae</taxon>
        <taxon>Malaxideae</taxon>
        <taxon>Dendrobiinae</taxon>
        <taxon>Dendrobium</taxon>
    </lineage>
</organism>
<feature type="transmembrane region" description="Helical" evidence="2">
    <location>
        <begin position="180"/>
        <end position="198"/>
    </location>
</feature>
<dbReference type="AlphaFoldDB" id="A0ABD0VTM0"/>
<evidence type="ECO:0008006" key="6">
    <source>
        <dbReference type="Google" id="ProtNLM"/>
    </source>
</evidence>
<protein>
    <recommendedName>
        <fullName evidence="6">Transmembrane protein</fullName>
    </recommendedName>
</protein>
<feature type="chain" id="PRO_5044855552" description="Transmembrane protein" evidence="3">
    <location>
        <begin position="27"/>
        <end position="278"/>
    </location>
</feature>
<dbReference type="EMBL" id="JANQDX010000001">
    <property type="protein sequence ID" value="KAL0928424.1"/>
    <property type="molecule type" value="Genomic_DNA"/>
</dbReference>
<reference evidence="4 5" key="1">
    <citation type="journal article" date="2024" name="Plant Biotechnol. J.">
        <title>Dendrobium thyrsiflorum genome and its molecular insights into genes involved in important horticultural traits.</title>
        <authorList>
            <person name="Chen B."/>
            <person name="Wang J.Y."/>
            <person name="Zheng P.J."/>
            <person name="Li K.L."/>
            <person name="Liang Y.M."/>
            <person name="Chen X.F."/>
            <person name="Zhang C."/>
            <person name="Zhao X."/>
            <person name="He X."/>
            <person name="Zhang G.Q."/>
            <person name="Liu Z.J."/>
            <person name="Xu Q."/>
        </authorList>
    </citation>
    <scope>NUCLEOTIDE SEQUENCE [LARGE SCALE GENOMIC DNA]</scope>
    <source>
        <strain evidence="4">GZMU011</strain>
    </source>
</reference>
<evidence type="ECO:0000256" key="3">
    <source>
        <dbReference type="SAM" id="SignalP"/>
    </source>
</evidence>
<evidence type="ECO:0000256" key="2">
    <source>
        <dbReference type="SAM" id="Phobius"/>
    </source>
</evidence>
<accession>A0ABD0VTM0</accession>
<proteinExistence type="predicted"/>
<gene>
    <name evidence="4" type="ORF">M5K25_000305</name>
</gene>
<keyword evidence="5" id="KW-1185">Reference proteome</keyword>
<feature type="region of interest" description="Disordered" evidence="1">
    <location>
        <begin position="118"/>
        <end position="141"/>
    </location>
</feature>
<evidence type="ECO:0000313" key="5">
    <source>
        <dbReference type="Proteomes" id="UP001552299"/>
    </source>
</evidence>
<sequence>MARLEASFHSLALLFIPSLLSPSITSRTHLSTSSLLTIPSFPFLARIPIPQTSSICGAQLTTKEPFFLVVSAKPVGNFSASEERTTQRKGRFVEAKPMASSTIWVAERTAMLPKETKMAEDNGREEAEVEGAEAKPASSKPSDIVSMATWPALWVVVDAMKRVMAAVARRPWKAMRLPNWSMGFLANALSTSVSFLFVGWMCGGVFLVLDVGCSSCGFGLGFGLWLNFGWCCTFRWTLLGVPLVSSIYCFRWLGFFRVVDRGFARLLDRLAPWSSSEL</sequence>
<keyword evidence="2" id="KW-0472">Membrane</keyword>
<keyword evidence="2" id="KW-0812">Transmembrane</keyword>
<feature type="signal peptide" evidence="3">
    <location>
        <begin position="1"/>
        <end position="26"/>
    </location>
</feature>
<evidence type="ECO:0000313" key="4">
    <source>
        <dbReference type="EMBL" id="KAL0928424.1"/>
    </source>
</evidence>
<evidence type="ECO:0000256" key="1">
    <source>
        <dbReference type="SAM" id="MobiDB-lite"/>
    </source>
</evidence>
<name>A0ABD0VTM0_DENTH</name>